<dbReference type="AlphaFoldDB" id="A0A7R8AH97"/>
<keyword evidence="2" id="KW-1133">Transmembrane helix</keyword>
<dbReference type="EMBL" id="AP024443">
    <property type="protein sequence ID" value="BCS18821.1"/>
    <property type="molecule type" value="Genomic_DNA"/>
</dbReference>
<organism evidence="3 4">
    <name type="scientific">Aspergillus puulaauensis</name>
    <dbReference type="NCBI Taxonomy" id="1220207"/>
    <lineage>
        <taxon>Eukaryota</taxon>
        <taxon>Fungi</taxon>
        <taxon>Dikarya</taxon>
        <taxon>Ascomycota</taxon>
        <taxon>Pezizomycotina</taxon>
        <taxon>Eurotiomycetes</taxon>
        <taxon>Eurotiomycetidae</taxon>
        <taxon>Eurotiales</taxon>
        <taxon>Aspergillaceae</taxon>
        <taxon>Aspergillus</taxon>
    </lineage>
</organism>
<evidence type="ECO:0000313" key="3">
    <source>
        <dbReference type="EMBL" id="BCS18821.1"/>
    </source>
</evidence>
<feature type="region of interest" description="Disordered" evidence="1">
    <location>
        <begin position="1"/>
        <end position="21"/>
    </location>
</feature>
<evidence type="ECO:0000256" key="2">
    <source>
        <dbReference type="SAM" id="Phobius"/>
    </source>
</evidence>
<gene>
    <name evidence="3" type="ORF">APUU_11649A</name>
</gene>
<evidence type="ECO:0000313" key="4">
    <source>
        <dbReference type="Proteomes" id="UP000654913"/>
    </source>
</evidence>
<dbReference type="RefSeq" id="XP_041551015.1">
    <property type="nucleotide sequence ID" value="XM_041697762.1"/>
</dbReference>
<protein>
    <submittedName>
        <fullName evidence="3">Uncharacterized protein</fullName>
    </submittedName>
</protein>
<keyword evidence="2" id="KW-0812">Transmembrane</keyword>
<dbReference type="Proteomes" id="UP000654913">
    <property type="component" value="Chromosome 1"/>
</dbReference>
<evidence type="ECO:0000256" key="1">
    <source>
        <dbReference type="SAM" id="MobiDB-lite"/>
    </source>
</evidence>
<proteinExistence type="predicted"/>
<feature type="transmembrane region" description="Helical" evidence="2">
    <location>
        <begin position="61"/>
        <end position="83"/>
    </location>
</feature>
<name>A0A7R8AH97_9EURO</name>
<accession>A0A7R8AH97</accession>
<dbReference type="GeneID" id="64968826"/>
<keyword evidence="4" id="KW-1185">Reference proteome</keyword>
<sequence>MIGQHVAPKKSGGGASSSSKLTDIDSFRVPWIFESLVKLLEVQGFPHYDPGRSDLIRSCRFVFLAFPAIRIQLIISSILPAGIRIGYELTAAWKGCSGG</sequence>
<keyword evidence="2" id="KW-0472">Membrane</keyword>
<reference evidence="3" key="2">
    <citation type="submission" date="2021-02" db="EMBL/GenBank/DDBJ databases">
        <title>Aspergillus puulaauensis MK2 genome sequence.</title>
        <authorList>
            <person name="Futagami T."/>
            <person name="Mori K."/>
            <person name="Kadooka C."/>
            <person name="Tanaka T."/>
        </authorList>
    </citation>
    <scope>NUCLEOTIDE SEQUENCE</scope>
    <source>
        <strain evidence="3">MK2</strain>
    </source>
</reference>
<dbReference type="KEGG" id="apuu:APUU_11649A"/>
<reference evidence="3" key="1">
    <citation type="submission" date="2021-01" db="EMBL/GenBank/DDBJ databases">
        <authorList>
            <consortium name="Aspergillus puulaauensis MK2 genome sequencing consortium"/>
            <person name="Kazuki M."/>
            <person name="Futagami T."/>
        </authorList>
    </citation>
    <scope>NUCLEOTIDE SEQUENCE</scope>
    <source>
        <strain evidence="3">MK2</strain>
    </source>
</reference>